<keyword evidence="2" id="KW-1003">Cell membrane</keyword>
<dbReference type="InterPro" id="IPR004117">
    <property type="entry name" value="7tm6_olfct_rcpt"/>
</dbReference>
<evidence type="ECO:0000256" key="1">
    <source>
        <dbReference type="ARBA" id="ARBA00004651"/>
    </source>
</evidence>
<dbReference type="Proteomes" id="UP000695000">
    <property type="component" value="Unplaced"/>
</dbReference>
<dbReference type="GeneID" id="108563705"/>
<evidence type="ECO:0000256" key="8">
    <source>
        <dbReference type="ARBA" id="ARBA00023170"/>
    </source>
</evidence>
<gene>
    <name evidence="12" type="primary">LOC108563705</name>
</gene>
<organism evidence="11 12">
    <name type="scientific">Nicrophorus vespilloides</name>
    <name type="common">Boreal carrion beetle</name>
    <dbReference type="NCBI Taxonomy" id="110193"/>
    <lineage>
        <taxon>Eukaryota</taxon>
        <taxon>Metazoa</taxon>
        <taxon>Ecdysozoa</taxon>
        <taxon>Arthropoda</taxon>
        <taxon>Hexapoda</taxon>
        <taxon>Insecta</taxon>
        <taxon>Pterygota</taxon>
        <taxon>Neoptera</taxon>
        <taxon>Endopterygota</taxon>
        <taxon>Coleoptera</taxon>
        <taxon>Polyphaga</taxon>
        <taxon>Staphyliniformia</taxon>
        <taxon>Silphidae</taxon>
        <taxon>Nicrophorinae</taxon>
        <taxon>Nicrophorus</taxon>
    </lineage>
</organism>
<evidence type="ECO:0000313" key="11">
    <source>
        <dbReference type="Proteomes" id="UP000695000"/>
    </source>
</evidence>
<comment type="similarity">
    <text evidence="10">Belongs to the insect chemoreceptor superfamily. Heteromeric odorant receptor channel (TC 1.A.69) family.</text>
</comment>
<evidence type="ECO:0000256" key="3">
    <source>
        <dbReference type="ARBA" id="ARBA00022606"/>
    </source>
</evidence>
<keyword evidence="4 10" id="KW-0812">Transmembrane</keyword>
<comment type="caution">
    <text evidence="10">Lacks conserved residue(s) required for the propagation of feature annotation.</text>
</comment>
<keyword evidence="9 10" id="KW-0807">Transducer</keyword>
<feature type="transmembrane region" description="Helical" evidence="10">
    <location>
        <begin position="188"/>
        <end position="206"/>
    </location>
</feature>
<comment type="subcellular location">
    <subcellularLocation>
        <location evidence="1 10">Cell membrane</location>
        <topology evidence="1 10">Multi-pass membrane protein</topology>
    </subcellularLocation>
</comment>
<proteinExistence type="inferred from homology"/>
<evidence type="ECO:0000256" key="9">
    <source>
        <dbReference type="ARBA" id="ARBA00023224"/>
    </source>
</evidence>
<keyword evidence="8 10" id="KW-0675">Receptor</keyword>
<evidence type="ECO:0000313" key="12">
    <source>
        <dbReference type="RefSeq" id="XP_017777947.1"/>
    </source>
</evidence>
<accession>A0ABM1MTP7</accession>
<name>A0ABM1MTP7_NICVS</name>
<keyword evidence="11" id="KW-1185">Reference proteome</keyword>
<feature type="transmembrane region" description="Helical" evidence="10">
    <location>
        <begin position="264"/>
        <end position="284"/>
    </location>
</feature>
<evidence type="ECO:0000256" key="4">
    <source>
        <dbReference type="ARBA" id="ARBA00022692"/>
    </source>
</evidence>
<dbReference type="RefSeq" id="XP_017777947.1">
    <property type="nucleotide sequence ID" value="XM_017922458.1"/>
</dbReference>
<feature type="transmembrane region" description="Helical" evidence="10">
    <location>
        <begin position="34"/>
        <end position="51"/>
    </location>
</feature>
<sequence length="359" mass="42086">MENDKHLKINMVTLAIIGLWPVNCKRYTYLNKMHAFYSNCNVICFLLFIITEHCEIYFSRAESNYFAIANNLTVSLLFSETFIKVMICRSEQIKKFVKQIRMTEKIILDGVDRSLKKIYLDTIQSNNKLTISFLCLTFFSAVPFYIKPIAETILHPMENYTIIVDNQVVYLERPLPFNSWFPFDKFKYYYISFGMQVVVGCIGACYTSLTDVFFWSLMIFGLGQLRIVQHKLINLKKDAKLYAKQNNVDENIALKYTDFSIAQVFAIEYLFAILIQMFIFYWYANDIIIESMKVAEAVWHTDFYEFPLDVQKDLIIFMMRAQKPLTLKVGPFYPISTTTAISIIKVSYSYVALINQVYK</sequence>
<dbReference type="PANTHER" id="PTHR21137:SF3">
    <property type="entry name" value="ODORANT RECEPTOR 30A-RELATED"/>
    <property type="match status" value="1"/>
</dbReference>
<keyword evidence="5 10" id="KW-0552">Olfaction</keyword>
<protein>
    <recommendedName>
        <fullName evidence="10">Odorant receptor</fullName>
    </recommendedName>
</protein>
<dbReference type="Pfam" id="PF02949">
    <property type="entry name" value="7tm_6"/>
    <property type="match status" value="2"/>
</dbReference>
<keyword evidence="7 10" id="KW-0472">Membrane</keyword>
<evidence type="ECO:0000256" key="10">
    <source>
        <dbReference type="RuleBase" id="RU351113"/>
    </source>
</evidence>
<evidence type="ECO:0000256" key="2">
    <source>
        <dbReference type="ARBA" id="ARBA00022475"/>
    </source>
</evidence>
<reference evidence="12" key="1">
    <citation type="submission" date="2025-08" db="UniProtKB">
        <authorList>
            <consortium name="RefSeq"/>
        </authorList>
    </citation>
    <scope>IDENTIFICATION</scope>
    <source>
        <tissue evidence="12">Whole Larva</tissue>
    </source>
</reference>
<evidence type="ECO:0000256" key="6">
    <source>
        <dbReference type="ARBA" id="ARBA00022989"/>
    </source>
</evidence>
<keyword evidence="6 10" id="KW-1133">Transmembrane helix</keyword>
<dbReference type="PANTHER" id="PTHR21137">
    <property type="entry name" value="ODORANT RECEPTOR"/>
    <property type="match status" value="1"/>
</dbReference>
<keyword evidence="3 10" id="KW-0716">Sensory transduction</keyword>
<evidence type="ECO:0000256" key="5">
    <source>
        <dbReference type="ARBA" id="ARBA00022725"/>
    </source>
</evidence>
<evidence type="ECO:0000256" key="7">
    <source>
        <dbReference type="ARBA" id="ARBA00023136"/>
    </source>
</evidence>